<reference evidence="7" key="1">
    <citation type="journal article" date="2018" name="Front. Microbiol.">
        <title>Genome-Based Analysis Reveals the Taxonomy and Diversity of the Family Idiomarinaceae.</title>
        <authorList>
            <person name="Liu Y."/>
            <person name="Lai Q."/>
            <person name="Shao Z."/>
        </authorList>
    </citation>
    <scope>NUCLEOTIDE SEQUENCE [LARGE SCALE GENOMIC DNA]</scope>
    <source>
        <strain evidence="7">GBPy7</strain>
    </source>
</reference>
<feature type="signal peptide" evidence="4">
    <location>
        <begin position="1"/>
        <end position="20"/>
    </location>
</feature>
<comment type="function">
    <text evidence="2">Destroys radicals which are normally produced within the cells and which are toxic to biological systems.</text>
</comment>
<dbReference type="PANTHER" id="PTHR10003">
    <property type="entry name" value="SUPEROXIDE DISMUTASE CU-ZN -RELATED"/>
    <property type="match status" value="1"/>
</dbReference>
<dbReference type="CDD" id="cd00305">
    <property type="entry name" value="Cu-Zn_Superoxide_Dismutase"/>
    <property type="match status" value="1"/>
</dbReference>
<name>A0A432VR72_9GAMM</name>
<dbReference type="GO" id="GO:0004784">
    <property type="term" value="F:superoxide dismutase activity"/>
    <property type="evidence" value="ECO:0007669"/>
    <property type="project" value="UniProtKB-EC"/>
</dbReference>
<sequence length="204" mass="21167">MKFKTMLTVASAAVFLAACGGDPDITPESAPEGSVQEITERDTPTDTAPVAGGFIAQLSGTEGNENVYGSVTFSEDPNGVMVTAHVEGLPADSTHGFHIHEFGDCSAPDATSAGGHFNPHGRDHGGPDSDERHVGDLGNLNSDMSGIAHLEHVDHKLELEGDNRILGKAVVVHVQADDLASQPTGDAGARIACGVIEALDMNNY</sequence>
<dbReference type="InterPro" id="IPR018152">
    <property type="entry name" value="SOD_Cu/Zn_BS"/>
</dbReference>
<comment type="caution">
    <text evidence="6">The sequence shown here is derived from an EMBL/GenBank/DDBJ whole genome shotgun (WGS) entry which is preliminary data.</text>
</comment>
<evidence type="ECO:0000256" key="4">
    <source>
        <dbReference type="SAM" id="SignalP"/>
    </source>
</evidence>
<feature type="domain" description="Superoxide dismutase copper/zinc binding" evidence="5">
    <location>
        <begin position="67"/>
        <end position="196"/>
    </location>
</feature>
<keyword evidence="2" id="KW-0186">Copper</keyword>
<dbReference type="RefSeq" id="WP_126768245.1">
    <property type="nucleotide sequence ID" value="NZ_PIPJ01000010.1"/>
</dbReference>
<dbReference type="PROSITE" id="PS00087">
    <property type="entry name" value="SOD_CU_ZN_1"/>
    <property type="match status" value="1"/>
</dbReference>
<keyword evidence="2" id="KW-0479">Metal-binding</keyword>
<feature type="chain" id="PRO_5018982320" description="Superoxide dismutase [Cu-Zn]" evidence="4">
    <location>
        <begin position="21"/>
        <end position="204"/>
    </location>
</feature>
<dbReference type="InterPro" id="IPR036423">
    <property type="entry name" value="SOD-like_Cu/Zn_dom_sf"/>
</dbReference>
<accession>A0A432VR72</accession>
<dbReference type="SUPFAM" id="SSF49329">
    <property type="entry name" value="Cu,Zn superoxide dismutase-like"/>
    <property type="match status" value="1"/>
</dbReference>
<evidence type="ECO:0000256" key="1">
    <source>
        <dbReference type="ARBA" id="ARBA00010457"/>
    </source>
</evidence>
<dbReference type="Proteomes" id="UP000288395">
    <property type="component" value="Unassembled WGS sequence"/>
</dbReference>
<feature type="region of interest" description="Disordered" evidence="3">
    <location>
        <begin position="110"/>
        <end position="133"/>
    </location>
</feature>
<keyword evidence="2" id="KW-0862">Zinc</keyword>
<dbReference type="GO" id="GO:0005507">
    <property type="term" value="F:copper ion binding"/>
    <property type="evidence" value="ECO:0007669"/>
    <property type="project" value="InterPro"/>
</dbReference>
<keyword evidence="4" id="KW-0732">Signal</keyword>
<dbReference type="Pfam" id="PF00080">
    <property type="entry name" value="Sod_Cu"/>
    <property type="match status" value="1"/>
</dbReference>
<keyword evidence="7" id="KW-1185">Reference proteome</keyword>
<evidence type="ECO:0000313" key="7">
    <source>
        <dbReference type="Proteomes" id="UP000288395"/>
    </source>
</evidence>
<feature type="compositionally biased region" description="Basic and acidic residues" evidence="3">
    <location>
        <begin position="120"/>
        <end position="133"/>
    </location>
</feature>
<evidence type="ECO:0000313" key="6">
    <source>
        <dbReference type="EMBL" id="RUO18770.1"/>
    </source>
</evidence>
<dbReference type="AlphaFoldDB" id="A0A432VR72"/>
<dbReference type="OrthoDB" id="5431326at2"/>
<dbReference type="InterPro" id="IPR001424">
    <property type="entry name" value="SOD_Cu_Zn_dom"/>
</dbReference>
<comment type="cofactor">
    <cofactor evidence="2">
        <name>Cu cation</name>
        <dbReference type="ChEBI" id="CHEBI:23378"/>
    </cofactor>
    <text evidence="2">Binds 1 copper ion per subunit.</text>
</comment>
<proteinExistence type="inferred from homology"/>
<dbReference type="PROSITE" id="PS00332">
    <property type="entry name" value="SOD_CU_ZN_2"/>
    <property type="match status" value="1"/>
</dbReference>
<comment type="similarity">
    <text evidence="1 2">Belongs to the Cu-Zn superoxide dismutase family.</text>
</comment>
<dbReference type="PRINTS" id="PR00068">
    <property type="entry name" value="CUZNDISMTASE"/>
</dbReference>
<dbReference type="EC" id="1.15.1.1" evidence="2"/>
<evidence type="ECO:0000256" key="3">
    <source>
        <dbReference type="SAM" id="MobiDB-lite"/>
    </source>
</evidence>
<dbReference type="InterPro" id="IPR024134">
    <property type="entry name" value="SOD_Cu/Zn_/chaperone"/>
</dbReference>
<protein>
    <recommendedName>
        <fullName evidence="2">Superoxide dismutase [Cu-Zn]</fullName>
        <ecNumber evidence="2">1.15.1.1</ecNumber>
    </recommendedName>
</protein>
<organism evidence="6 7">
    <name type="scientific">Aliidiomarina iranensis</name>
    <dbReference type="NCBI Taxonomy" id="1434071"/>
    <lineage>
        <taxon>Bacteria</taxon>
        <taxon>Pseudomonadati</taxon>
        <taxon>Pseudomonadota</taxon>
        <taxon>Gammaproteobacteria</taxon>
        <taxon>Alteromonadales</taxon>
        <taxon>Idiomarinaceae</taxon>
        <taxon>Aliidiomarina</taxon>
    </lineage>
</organism>
<evidence type="ECO:0000256" key="2">
    <source>
        <dbReference type="RuleBase" id="RU000393"/>
    </source>
</evidence>
<dbReference type="PROSITE" id="PS51257">
    <property type="entry name" value="PROKAR_LIPOPROTEIN"/>
    <property type="match status" value="1"/>
</dbReference>
<gene>
    <name evidence="6" type="ORF">CWE08_11105</name>
</gene>
<feature type="region of interest" description="Disordered" evidence="3">
    <location>
        <begin position="22"/>
        <end position="48"/>
    </location>
</feature>
<comment type="catalytic activity">
    <reaction evidence="2">
        <text>2 superoxide + 2 H(+) = H2O2 + O2</text>
        <dbReference type="Rhea" id="RHEA:20696"/>
        <dbReference type="ChEBI" id="CHEBI:15378"/>
        <dbReference type="ChEBI" id="CHEBI:15379"/>
        <dbReference type="ChEBI" id="CHEBI:16240"/>
        <dbReference type="ChEBI" id="CHEBI:18421"/>
        <dbReference type="EC" id="1.15.1.1"/>
    </reaction>
</comment>
<dbReference type="Gene3D" id="2.60.40.200">
    <property type="entry name" value="Superoxide dismutase, copper/zinc binding domain"/>
    <property type="match status" value="1"/>
</dbReference>
<dbReference type="EMBL" id="PIPJ01000010">
    <property type="protein sequence ID" value="RUO18770.1"/>
    <property type="molecule type" value="Genomic_DNA"/>
</dbReference>
<comment type="cofactor">
    <cofactor evidence="2">
        <name>Zn(2+)</name>
        <dbReference type="ChEBI" id="CHEBI:29105"/>
    </cofactor>
    <text evidence="2">Binds 1 zinc ion per subunit.</text>
</comment>
<evidence type="ECO:0000259" key="5">
    <source>
        <dbReference type="Pfam" id="PF00080"/>
    </source>
</evidence>
<keyword evidence="2" id="KW-0560">Oxidoreductase</keyword>